<dbReference type="InterPro" id="IPR015928">
    <property type="entry name" value="Aconitase/3IPM_dehydase_swvl"/>
</dbReference>
<evidence type="ECO:0000256" key="5">
    <source>
        <dbReference type="ARBA" id="ARBA00011271"/>
    </source>
</evidence>
<comment type="pathway">
    <text evidence="3">Amino-acid biosynthesis; L-leucine biosynthesis; L-leucine from 3-methyl-2-oxobutanoate: step 2/4.</text>
</comment>
<dbReference type="SUPFAM" id="SSF52016">
    <property type="entry name" value="LeuD/IlvD-like"/>
    <property type="match status" value="1"/>
</dbReference>
<dbReference type="InterPro" id="IPR004431">
    <property type="entry name" value="3-IsopropMal_deHydase_ssu"/>
</dbReference>
<evidence type="ECO:0000256" key="2">
    <source>
        <dbReference type="ARBA" id="ARBA00002695"/>
    </source>
</evidence>
<evidence type="ECO:0000256" key="8">
    <source>
        <dbReference type="ARBA" id="ARBA00022605"/>
    </source>
</evidence>
<accession>A0A2W5VDX7</accession>
<keyword evidence="8" id="KW-0028">Amino-acid biosynthesis</keyword>
<proteinExistence type="inferred from homology"/>
<dbReference type="InterPro" id="IPR050075">
    <property type="entry name" value="LeuD"/>
</dbReference>
<dbReference type="GO" id="GO:0009316">
    <property type="term" value="C:3-isopropylmalate dehydratase complex"/>
    <property type="evidence" value="ECO:0007669"/>
    <property type="project" value="InterPro"/>
</dbReference>
<dbReference type="PANTHER" id="PTHR43345">
    <property type="entry name" value="3-ISOPROPYLMALATE DEHYDRATASE SMALL SUBUNIT 2-RELATED-RELATED"/>
    <property type="match status" value="1"/>
</dbReference>
<dbReference type="UniPathway" id="UPA00048">
    <property type="reaction ID" value="UER00071"/>
</dbReference>
<evidence type="ECO:0000256" key="6">
    <source>
        <dbReference type="ARBA" id="ARBA00011998"/>
    </source>
</evidence>
<dbReference type="Pfam" id="PF00694">
    <property type="entry name" value="Aconitase_C"/>
    <property type="match status" value="1"/>
</dbReference>
<dbReference type="NCBIfam" id="TIGR00171">
    <property type="entry name" value="leuD"/>
    <property type="match status" value="1"/>
</dbReference>
<dbReference type="GO" id="GO:0009098">
    <property type="term" value="P:L-leucine biosynthetic process"/>
    <property type="evidence" value="ECO:0007669"/>
    <property type="project" value="UniProtKB-UniPathway"/>
</dbReference>
<evidence type="ECO:0000256" key="9">
    <source>
        <dbReference type="ARBA" id="ARBA00023239"/>
    </source>
</evidence>
<dbReference type="InterPro" id="IPR000573">
    <property type="entry name" value="AconitaseA/IPMdHydase_ssu_swvl"/>
</dbReference>
<dbReference type="CDD" id="cd01577">
    <property type="entry name" value="IPMI_Swivel"/>
    <property type="match status" value="1"/>
</dbReference>
<dbReference type="EC" id="4.2.1.33" evidence="6"/>
<evidence type="ECO:0000313" key="12">
    <source>
        <dbReference type="EMBL" id="PZR36083.1"/>
    </source>
</evidence>
<sequence>MDKIEVVEGPIARLPAANVDTDIIYPARFLLITTRDGLGKLAFHDKQDAPDYAPMFAALASGAPILVAGPNFGCGSSREQAVWALKEAGVKVVIAPSFGEIFQSNCAKNGVLAIRMDEAEGLPYGLESGALLQVDLRAQTLAVADGVAAPFSVNPAVREALLNGWDDIARIKALHRADIEAFEARRRVAEPWLFPGDHP</sequence>
<comment type="subunit">
    <text evidence="5">Heterodimer of LeuC and LeuD.</text>
</comment>
<feature type="domain" description="Aconitase A/isopropylmalate dehydratase small subunit swivel" evidence="11">
    <location>
        <begin position="2"/>
        <end position="118"/>
    </location>
</feature>
<evidence type="ECO:0000313" key="13">
    <source>
        <dbReference type="Proteomes" id="UP000249393"/>
    </source>
</evidence>
<keyword evidence="9" id="KW-0456">Lyase</keyword>
<evidence type="ECO:0000259" key="11">
    <source>
        <dbReference type="Pfam" id="PF00694"/>
    </source>
</evidence>
<evidence type="ECO:0000256" key="3">
    <source>
        <dbReference type="ARBA" id="ARBA00004729"/>
    </source>
</evidence>
<comment type="catalytic activity">
    <reaction evidence="1">
        <text>(2R,3S)-3-isopropylmalate = (2S)-2-isopropylmalate</text>
        <dbReference type="Rhea" id="RHEA:32287"/>
        <dbReference type="ChEBI" id="CHEBI:1178"/>
        <dbReference type="ChEBI" id="CHEBI:35121"/>
        <dbReference type="EC" id="4.2.1.33"/>
    </reaction>
</comment>
<dbReference type="EMBL" id="QFQZ01000009">
    <property type="protein sequence ID" value="PZR36083.1"/>
    <property type="molecule type" value="Genomic_DNA"/>
</dbReference>
<protein>
    <recommendedName>
        <fullName evidence="6">3-isopropylmalate dehydratase</fullName>
        <ecNumber evidence="6">4.2.1.33</ecNumber>
    </recommendedName>
</protein>
<dbReference type="NCBIfam" id="NF002458">
    <property type="entry name" value="PRK01641.1"/>
    <property type="match status" value="1"/>
</dbReference>
<gene>
    <name evidence="12" type="primary">leuD</name>
    <name evidence="12" type="ORF">DI526_04760</name>
</gene>
<reference evidence="12 13" key="1">
    <citation type="submission" date="2017-08" db="EMBL/GenBank/DDBJ databases">
        <title>Infants hospitalized years apart are colonized by the same room-sourced microbial strains.</title>
        <authorList>
            <person name="Brooks B."/>
            <person name="Olm M.R."/>
            <person name="Firek B.A."/>
            <person name="Baker R."/>
            <person name="Thomas B.C."/>
            <person name="Morowitz M.J."/>
            <person name="Banfield J.F."/>
        </authorList>
    </citation>
    <scope>NUCLEOTIDE SEQUENCE [LARGE SCALE GENOMIC DNA]</scope>
    <source>
        <strain evidence="12">S2_003_000_R2_4</strain>
    </source>
</reference>
<organism evidence="12 13">
    <name type="scientific">Caulobacter segnis</name>
    <dbReference type="NCBI Taxonomy" id="88688"/>
    <lineage>
        <taxon>Bacteria</taxon>
        <taxon>Pseudomonadati</taxon>
        <taxon>Pseudomonadota</taxon>
        <taxon>Alphaproteobacteria</taxon>
        <taxon>Caulobacterales</taxon>
        <taxon>Caulobacteraceae</taxon>
        <taxon>Caulobacter</taxon>
    </lineage>
</organism>
<evidence type="ECO:0000256" key="10">
    <source>
        <dbReference type="ARBA" id="ARBA00023304"/>
    </source>
</evidence>
<dbReference type="GO" id="GO:0003861">
    <property type="term" value="F:3-isopropylmalate dehydratase activity"/>
    <property type="evidence" value="ECO:0007669"/>
    <property type="project" value="UniProtKB-EC"/>
</dbReference>
<evidence type="ECO:0000256" key="7">
    <source>
        <dbReference type="ARBA" id="ARBA00022430"/>
    </source>
</evidence>
<dbReference type="RefSeq" id="WP_304274755.1">
    <property type="nucleotide sequence ID" value="NZ_QFQZ01000009.1"/>
</dbReference>
<dbReference type="Gene3D" id="3.20.19.10">
    <property type="entry name" value="Aconitase, domain 4"/>
    <property type="match status" value="1"/>
</dbReference>
<dbReference type="Proteomes" id="UP000249393">
    <property type="component" value="Unassembled WGS sequence"/>
</dbReference>
<dbReference type="AlphaFoldDB" id="A0A2W5VDX7"/>
<name>A0A2W5VDX7_9CAUL</name>
<keyword evidence="7" id="KW-0432">Leucine biosynthesis</keyword>
<keyword evidence="10" id="KW-0100">Branched-chain amino acid biosynthesis</keyword>
<evidence type="ECO:0000256" key="1">
    <source>
        <dbReference type="ARBA" id="ARBA00000491"/>
    </source>
</evidence>
<comment type="function">
    <text evidence="2">Catalyzes the isomerization between 2-isopropylmalate and 3-isopropylmalate, via the formation of 2-isopropylmaleate.</text>
</comment>
<dbReference type="InterPro" id="IPR033940">
    <property type="entry name" value="IPMI_Swivel"/>
</dbReference>
<comment type="similarity">
    <text evidence="4">Belongs to the LeuD family. LeuD type 1 subfamily.</text>
</comment>
<evidence type="ECO:0000256" key="4">
    <source>
        <dbReference type="ARBA" id="ARBA00009845"/>
    </source>
</evidence>
<dbReference type="PANTHER" id="PTHR43345:SF5">
    <property type="entry name" value="3-ISOPROPYLMALATE DEHYDRATASE SMALL SUBUNIT"/>
    <property type="match status" value="1"/>
</dbReference>
<comment type="caution">
    <text evidence="12">The sequence shown here is derived from an EMBL/GenBank/DDBJ whole genome shotgun (WGS) entry which is preliminary data.</text>
</comment>